<keyword evidence="2" id="KW-1185">Reference proteome</keyword>
<dbReference type="RefSeq" id="WP_157843931.1">
    <property type="nucleotide sequence ID" value="NZ_FMWG01000005.1"/>
</dbReference>
<dbReference type="STRING" id="1156985.SAMN04488118_105216"/>
<evidence type="ECO:0000313" key="1">
    <source>
        <dbReference type="EMBL" id="SCZ64272.1"/>
    </source>
</evidence>
<dbReference type="Proteomes" id="UP000198767">
    <property type="component" value="Unassembled WGS sequence"/>
</dbReference>
<accession>A0A1G5QR99</accession>
<name>A0A1G5QR99_9RHOB</name>
<reference evidence="1 2" key="1">
    <citation type="submission" date="2016-10" db="EMBL/GenBank/DDBJ databases">
        <authorList>
            <person name="de Groot N.N."/>
        </authorList>
    </citation>
    <scope>NUCLEOTIDE SEQUENCE [LARGE SCALE GENOMIC DNA]</scope>
    <source>
        <strain evidence="1 2">U95</strain>
    </source>
</reference>
<dbReference type="AlphaFoldDB" id="A0A1G5QR99"/>
<evidence type="ECO:0000313" key="2">
    <source>
        <dbReference type="Proteomes" id="UP000198767"/>
    </source>
</evidence>
<protein>
    <submittedName>
        <fullName evidence="1">Uncharacterized protein</fullName>
    </submittedName>
</protein>
<gene>
    <name evidence="1" type="ORF">SAMN04488118_105216</name>
</gene>
<organism evidence="1 2">
    <name type="scientific">Epibacterium ulvae</name>
    <dbReference type="NCBI Taxonomy" id="1156985"/>
    <lineage>
        <taxon>Bacteria</taxon>
        <taxon>Pseudomonadati</taxon>
        <taxon>Pseudomonadota</taxon>
        <taxon>Alphaproteobacteria</taxon>
        <taxon>Rhodobacterales</taxon>
        <taxon>Roseobacteraceae</taxon>
        <taxon>Epibacterium</taxon>
    </lineage>
</organism>
<proteinExistence type="predicted"/>
<sequence length="47" mass="5444">MFDKLKQEAADIAMRLALSLGFVKLQPVQVRQSTKGRQDAQRRRAMR</sequence>
<dbReference type="EMBL" id="FMWG01000005">
    <property type="protein sequence ID" value="SCZ64272.1"/>
    <property type="molecule type" value="Genomic_DNA"/>
</dbReference>